<keyword evidence="4" id="KW-1185">Reference proteome</keyword>
<accession>A0ABT4PET5</accession>
<evidence type="ECO:0000256" key="2">
    <source>
        <dbReference type="ARBA" id="ARBA00023277"/>
    </source>
</evidence>
<reference evidence="3" key="1">
    <citation type="submission" date="2022-12" db="EMBL/GenBank/DDBJ databases">
        <title>Phocaeicola acetigenes sp. nov., isolated feces from a healthy human.</title>
        <authorList>
            <person name="Do H."/>
            <person name="Ha Y.B."/>
            <person name="Kim J.-S."/>
            <person name="Suh M.K."/>
            <person name="Kim H.S."/>
            <person name="Lee J.-S."/>
        </authorList>
    </citation>
    <scope>NUCLEOTIDE SEQUENCE</scope>
    <source>
        <strain evidence="3">KGMB11183</strain>
    </source>
</reference>
<evidence type="ECO:0000313" key="4">
    <source>
        <dbReference type="Proteomes" id="UP001141933"/>
    </source>
</evidence>
<dbReference type="Proteomes" id="UP001141933">
    <property type="component" value="Unassembled WGS sequence"/>
</dbReference>
<dbReference type="GO" id="GO:0016853">
    <property type="term" value="F:isomerase activity"/>
    <property type="evidence" value="ECO:0007669"/>
    <property type="project" value="UniProtKB-KW"/>
</dbReference>
<dbReference type="RefSeq" id="WP_269876574.1">
    <property type="nucleotide sequence ID" value="NZ_JAPZVM010000001.1"/>
</dbReference>
<proteinExistence type="predicted"/>
<evidence type="ECO:0000313" key="3">
    <source>
        <dbReference type="EMBL" id="MCZ8371562.1"/>
    </source>
</evidence>
<keyword evidence="2" id="KW-0119">Carbohydrate metabolism</keyword>
<keyword evidence="1 3" id="KW-0413">Isomerase</keyword>
<dbReference type="PANTHER" id="PTHR36120:SF2">
    <property type="entry name" value="FUCOSE ISOMERASE"/>
    <property type="match status" value="1"/>
</dbReference>
<comment type="caution">
    <text evidence="3">The sequence shown here is derived from an EMBL/GenBank/DDBJ whole genome shotgun (WGS) entry which is preliminary data.</text>
</comment>
<dbReference type="SUPFAM" id="SSF53743">
    <property type="entry name" value="FucI/AraA N-terminal and middle domains"/>
    <property type="match status" value="1"/>
</dbReference>
<sequence length="411" mass="46101">MDLYLIIFTSGNYRKEQVYESHKDLFVALENHFTLHLINYKDADTIPSNSYKMAFIASGQVEDKVISNFSIFPYPITLLTDGLNNSLAAAMEIAAWIRSKDMKVQIIHGRTQEMVSQVLQHHQAFQARHYLKGKRIGVVGTPSSWLVACHVDYLLASKRWGVTYVDIPIEEVYKLYNQITDDEVGVEASLFATRAQACQDTTPEILLQEMRLYKAVKTICKEEKLDAVTLSGALLTEELQLTGCLASSLLNDEGIPSGCEGDLQAIMTLLMAKALTGQTCFMGNPAFIDTQNNELLLAHCSIPTSMTDSYIIRDHFEAATGIGIQGIVHPGDVTIFRCGGECLDEYFVTEGYLTENMNLLTACRTQLRIKLDKPVSYFLKNPLGNHHVMLLGKHAQAIQEFMQQNRCKLRE</sequence>
<organism evidence="3 4">
    <name type="scientific">Phocaeicola acetigenes</name>
    <dbReference type="NCBI Taxonomy" id="3016083"/>
    <lineage>
        <taxon>Bacteria</taxon>
        <taxon>Pseudomonadati</taxon>
        <taxon>Bacteroidota</taxon>
        <taxon>Bacteroidia</taxon>
        <taxon>Bacteroidales</taxon>
        <taxon>Bacteroidaceae</taxon>
        <taxon>Phocaeicola</taxon>
    </lineage>
</organism>
<dbReference type="PANTHER" id="PTHR36120">
    <property type="entry name" value="FUCOSE ISOMERASE"/>
    <property type="match status" value="1"/>
</dbReference>
<dbReference type="EMBL" id="JAPZVM010000001">
    <property type="protein sequence ID" value="MCZ8371562.1"/>
    <property type="molecule type" value="Genomic_DNA"/>
</dbReference>
<dbReference type="InterPro" id="IPR009015">
    <property type="entry name" value="Fucose_isomerase_N/cen_sf"/>
</dbReference>
<protein>
    <submittedName>
        <fullName evidence="3">Fucose isomerase</fullName>
    </submittedName>
</protein>
<name>A0ABT4PET5_9BACT</name>
<gene>
    <name evidence="3" type="ORF">O6P32_02430</name>
</gene>
<evidence type="ECO:0000256" key="1">
    <source>
        <dbReference type="ARBA" id="ARBA00023235"/>
    </source>
</evidence>